<protein>
    <recommendedName>
        <fullName evidence="4">ASST-domain-containing protein</fullName>
    </recommendedName>
</protein>
<dbReference type="InterPro" id="IPR053143">
    <property type="entry name" value="Arylsulfate_ST"/>
</dbReference>
<name>A0A6A6Q7M8_9PEZI</name>
<dbReference type="AlphaFoldDB" id="A0A6A6Q7M8"/>
<dbReference type="EMBL" id="MU004204">
    <property type="protein sequence ID" value="KAF2488315.1"/>
    <property type="molecule type" value="Genomic_DNA"/>
</dbReference>
<keyword evidence="3" id="KW-1185">Reference proteome</keyword>
<evidence type="ECO:0000256" key="1">
    <source>
        <dbReference type="SAM" id="SignalP"/>
    </source>
</evidence>
<accession>A0A6A6Q7M8</accession>
<proteinExistence type="predicted"/>
<evidence type="ECO:0000313" key="3">
    <source>
        <dbReference type="Proteomes" id="UP000799750"/>
    </source>
</evidence>
<dbReference type="PANTHER" id="PTHR35340">
    <property type="entry name" value="PQQ ENZYME REPEAT PROTEIN-RELATED"/>
    <property type="match status" value="1"/>
</dbReference>
<dbReference type="Proteomes" id="UP000799750">
    <property type="component" value="Unassembled WGS sequence"/>
</dbReference>
<organism evidence="2 3">
    <name type="scientific">Lophium mytilinum</name>
    <dbReference type="NCBI Taxonomy" id="390894"/>
    <lineage>
        <taxon>Eukaryota</taxon>
        <taxon>Fungi</taxon>
        <taxon>Dikarya</taxon>
        <taxon>Ascomycota</taxon>
        <taxon>Pezizomycotina</taxon>
        <taxon>Dothideomycetes</taxon>
        <taxon>Pleosporomycetidae</taxon>
        <taxon>Mytilinidiales</taxon>
        <taxon>Mytilinidiaceae</taxon>
        <taxon>Lophium</taxon>
    </lineage>
</organism>
<feature type="chain" id="PRO_5025539830" description="ASST-domain-containing protein" evidence="1">
    <location>
        <begin position="20"/>
        <end position="580"/>
    </location>
</feature>
<dbReference type="PANTHER" id="PTHR35340:SF9">
    <property type="entry name" value="ASST-DOMAIN-CONTAINING PROTEIN"/>
    <property type="match status" value="1"/>
</dbReference>
<evidence type="ECO:0000313" key="2">
    <source>
        <dbReference type="EMBL" id="KAF2488315.1"/>
    </source>
</evidence>
<dbReference type="Pfam" id="PF14269">
    <property type="entry name" value="Arylsulfotran_2"/>
    <property type="match status" value="1"/>
</dbReference>
<feature type="signal peptide" evidence="1">
    <location>
        <begin position="1"/>
        <end position="19"/>
    </location>
</feature>
<dbReference type="OrthoDB" id="5427350at2759"/>
<keyword evidence="1" id="KW-0732">Signal</keyword>
<sequence>MYGFAIPAAVPWLLAAVLANDNISEPTSTYFSNSEIENGFAPGYIFIAPYGPIQRGPYIYNKFGDLVWSGYDAAYQMNNTMDHKVCTYDGSDHLCMWRGSQKQGYGLGDGIIMNSSYQIVKTVACGNGKHADIHEFNLINGGKSALFTAYNWFQYDLAAFNITGFPTWIMQGVFQEVEVETGTVLFEWSSIDHVSPANSYVAAGSSDVSGNGSAQAPWDYFHINAVDKSSATGRYLISARHTSSVYLISPDDGSIIWQLSSGGPGASFTSSGFNFSFQHDARFILENSTHTIISLFDNASNGFNRTATESSGMVIAINLDTKAATLVSQTFAPTPGGILSDSQGNSQVLASGGVFHGWGSFPAISETNAAGEAVLYATFGAYPVMNYRAYTAPWVATPNDKPALIAQPQQQNASTALNVYISWNGATEVQSWRLWGSTSDSGPFHILGNVTKKGFETHFTHANYSSFIFAEAVGGSGESWANSSVVPVDSLRRNGTTVIPSSVPESSSVASSNSMSSTALATVVPGETAATTVTTPDSTATGPAPVATTSSTAAALAQEAGPVGKTLALCIAVGVMFVFV</sequence>
<gene>
    <name evidence="2" type="ORF">BU16DRAFT_230729</name>
</gene>
<reference evidence="2" key="1">
    <citation type="journal article" date="2020" name="Stud. Mycol.">
        <title>101 Dothideomycetes genomes: a test case for predicting lifestyles and emergence of pathogens.</title>
        <authorList>
            <person name="Haridas S."/>
            <person name="Albert R."/>
            <person name="Binder M."/>
            <person name="Bloem J."/>
            <person name="Labutti K."/>
            <person name="Salamov A."/>
            <person name="Andreopoulos B."/>
            <person name="Baker S."/>
            <person name="Barry K."/>
            <person name="Bills G."/>
            <person name="Bluhm B."/>
            <person name="Cannon C."/>
            <person name="Castanera R."/>
            <person name="Culley D."/>
            <person name="Daum C."/>
            <person name="Ezra D."/>
            <person name="Gonzalez J."/>
            <person name="Henrissat B."/>
            <person name="Kuo A."/>
            <person name="Liang C."/>
            <person name="Lipzen A."/>
            <person name="Lutzoni F."/>
            <person name="Magnuson J."/>
            <person name="Mondo S."/>
            <person name="Nolan M."/>
            <person name="Ohm R."/>
            <person name="Pangilinan J."/>
            <person name="Park H.-J."/>
            <person name="Ramirez L."/>
            <person name="Alfaro M."/>
            <person name="Sun H."/>
            <person name="Tritt A."/>
            <person name="Yoshinaga Y."/>
            <person name="Zwiers L.-H."/>
            <person name="Turgeon B."/>
            <person name="Goodwin S."/>
            <person name="Spatafora J."/>
            <person name="Crous P."/>
            <person name="Grigoriev I."/>
        </authorList>
    </citation>
    <scope>NUCLEOTIDE SEQUENCE</scope>
    <source>
        <strain evidence="2">CBS 269.34</strain>
    </source>
</reference>
<evidence type="ECO:0008006" key="4">
    <source>
        <dbReference type="Google" id="ProtNLM"/>
    </source>
</evidence>
<dbReference type="InterPro" id="IPR039535">
    <property type="entry name" value="ASST-like"/>
</dbReference>